<keyword evidence="1" id="KW-0560">Oxidoreductase</keyword>
<dbReference type="PANTHER" id="PTHR43207:SF4">
    <property type="entry name" value="AROGENATE DEHYDROGENASE 2, CHLOROPLASTIC"/>
    <property type="match status" value="1"/>
</dbReference>
<dbReference type="AlphaFoldDB" id="A0A1F6VAL7"/>
<dbReference type="InterPro" id="IPR059064">
    <property type="entry name" value="TYRAAT2_C"/>
</dbReference>
<dbReference type="GO" id="GO:0070403">
    <property type="term" value="F:NAD+ binding"/>
    <property type="evidence" value="ECO:0007669"/>
    <property type="project" value="InterPro"/>
</dbReference>
<proteinExistence type="predicted"/>
<accession>A0A1F6VAL7</accession>
<dbReference type="InterPro" id="IPR045011">
    <property type="entry name" value="TYRAAT1/2"/>
</dbReference>
<dbReference type="Gene3D" id="3.40.190.10">
    <property type="entry name" value="Periplasmic binding protein-like II"/>
    <property type="match status" value="2"/>
</dbReference>
<reference evidence="4 5" key="1">
    <citation type="journal article" date="2016" name="Nat. Commun.">
        <title>Thousands of microbial genomes shed light on interconnected biogeochemical processes in an aquifer system.</title>
        <authorList>
            <person name="Anantharaman K."/>
            <person name="Brown C.T."/>
            <person name="Hug L.A."/>
            <person name="Sharon I."/>
            <person name="Castelle C.J."/>
            <person name="Probst A.J."/>
            <person name="Thomas B.C."/>
            <person name="Singh A."/>
            <person name="Wilkins M.J."/>
            <person name="Karaoz U."/>
            <person name="Brodie E.L."/>
            <person name="Williams K.H."/>
            <person name="Hubbard S.S."/>
            <person name="Banfield J.F."/>
        </authorList>
    </citation>
    <scope>NUCLEOTIDE SEQUENCE [LARGE SCALE GENOMIC DNA]</scope>
</reference>
<dbReference type="InterPro" id="IPR001086">
    <property type="entry name" value="Preph_deHydtase"/>
</dbReference>
<dbReference type="InterPro" id="IPR046826">
    <property type="entry name" value="PDH_N"/>
</dbReference>
<comment type="caution">
    <text evidence="4">The sequence shown here is derived from an EMBL/GenBank/DDBJ whole genome shotgun (WGS) entry which is preliminary data.</text>
</comment>
<feature type="domain" description="Prephenate dehydratase" evidence="2">
    <location>
        <begin position="261"/>
        <end position="448"/>
    </location>
</feature>
<dbReference type="Pfam" id="PF02153">
    <property type="entry name" value="PDH_N"/>
    <property type="match status" value="1"/>
</dbReference>
<dbReference type="GO" id="GO:0033730">
    <property type="term" value="F:arogenate dehydrogenase (NADP+) activity"/>
    <property type="evidence" value="ECO:0007669"/>
    <property type="project" value="InterPro"/>
</dbReference>
<dbReference type="Gene3D" id="3.40.50.720">
    <property type="entry name" value="NAD(P)-binding Rossmann-like Domain"/>
    <property type="match status" value="1"/>
</dbReference>
<organism evidence="4 5">
    <name type="scientific">Candidatus Nomurabacteria bacterium RIFCSPHIGHO2_01_FULL_39_10</name>
    <dbReference type="NCBI Taxonomy" id="1801733"/>
    <lineage>
        <taxon>Bacteria</taxon>
        <taxon>Candidatus Nomuraibacteriota</taxon>
    </lineage>
</organism>
<dbReference type="UniPathway" id="UPA00121">
    <property type="reaction ID" value="UER00345"/>
</dbReference>
<dbReference type="GO" id="GO:0009094">
    <property type="term" value="P:L-phenylalanine biosynthetic process"/>
    <property type="evidence" value="ECO:0007669"/>
    <property type="project" value="UniProtKB-UniPathway"/>
</dbReference>
<feature type="domain" description="Prephenate/arogenate dehydrogenase" evidence="3">
    <location>
        <begin position="7"/>
        <end position="279"/>
    </location>
</feature>
<dbReference type="PANTHER" id="PTHR43207">
    <property type="entry name" value="AROGENATE DEHYDROGENASE-RELATED"/>
    <property type="match status" value="1"/>
</dbReference>
<dbReference type="PROSITE" id="PS51176">
    <property type="entry name" value="PDH_ADH"/>
    <property type="match status" value="1"/>
</dbReference>
<evidence type="ECO:0000259" key="3">
    <source>
        <dbReference type="PROSITE" id="PS51176"/>
    </source>
</evidence>
<dbReference type="Proteomes" id="UP000178700">
    <property type="component" value="Unassembled WGS sequence"/>
</dbReference>
<dbReference type="SUPFAM" id="SSF53850">
    <property type="entry name" value="Periplasmic binding protein-like II"/>
    <property type="match status" value="1"/>
</dbReference>
<dbReference type="SUPFAM" id="SSF51735">
    <property type="entry name" value="NAD(P)-binding Rossmann-fold domains"/>
    <property type="match status" value="1"/>
</dbReference>
<dbReference type="GO" id="GO:0008977">
    <property type="term" value="F:prephenate dehydrogenase (NAD+) activity"/>
    <property type="evidence" value="ECO:0007669"/>
    <property type="project" value="InterPro"/>
</dbReference>
<dbReference type="EMBL" id="MFTJ01000007">
    <property type="protein sequence ID" value="OGI66609.1"/>
    <property type="molecule type" value="Genomic_DNA"/>
</dbReference>
<dbReference type="InterPro" id="IPR003099">
    <property type="entry name" value="Prephen_DH"/>
</dbReference>
<evidence type="ECO:0000313" key="5">
    <source>
        <dbReference type="Proteomes" id="UP000178700"/>
    </source>
</evidence>
<name>A0A1F6VAL7_9BACT</name>
<dbReference type="GO" id="GO:0004664">
    <property type="term" value="F:prephenate dehydratase activity"/>
    <property type="evidence" value="ECO:0007669"/>
    <property type="project" value="InterPro"/>
</dbReference>
<evidence type="ECO:0000259" key="2">
    <source>
        <dbReference type="PROSITE" id="PS51171"/>
    </source>
</evidence>
<dbReference type="GO" id="GO:0006571">
    <property type="term" value="P:tyrosine biosynthetic process"/>
    <property type="evidence" value="ECO:0007669"/>
    <property type="project" value="InterPro"/>
</dbReference>
<evidence type="ECO:0000313" key="4">
    <source>
        <dbReference type="EMBL" id="OGI66609.1"/>
    </source>
</evidence>
<dbReference type="InterPro" id="IPR036291">
    <property type="entry name" value="NAD(P)-bd_dom_sf"/>
</dbReference>
<dbReference type="Pfam" id="PF26213">
    <property type="entry name" value="TYRAAT1_C"/>
    <property type="match status" value="1"/>
</dbReference>
<protein>
    <submittedName>
        <fullName evidence="4">Uncharacterized protein</fullName>
    </submittedName>
</protein>
<sequence length="449" mass="51002">MSKNKRKHIGIIGGGRFTETLLRLFGQDFLIIVCGINKKSLIAFKNEYPIEITTNMKDLAVCDAVIFAVPISEFEKVLLAYSLLMKGRQTLIDVLSVKSYPKQVFKKIIKNKDINVLCTHPVFGPDSSKNGFENLPMMIDDSMCESGESAFWKTYFQKKGLRVISMSCNEHDKLAASSQGLTHFIGRMLDNLKIKSNSLDTLGTKKLLEIKEQTCNDTWQLFYDLQHYNPYTQKMRINLGKSFDLLFNKLLPDRVEKKFVTFGIQGAKGSFCEQAIEEHIKNENIENPAIKYLFTSKNVLDELFIGNIDLGFCALYNSLGGVVYETLEAIAEYRCSIIKKVSIQIKHFLMKRKDVAFDSITHIMAHPQVFKQCKNNISKFYPNLQTIRGKGNLVDTARAAEALSKKKLPKTYAILGSKSIADLYNLEIIQADLQDDKDNFTSFVLLKRA</sequence>
<gene>
    <name evidence="4" type="ORF">A2642_00115</name>
</gene>
<dbReference type="PROSITE" id="PS51171">
    <property type="entry name" value="PREPHENATE_DEHYDR_3"/>
    <property type="match status" value="1"/>
</dbReference>
<dbReference type="Pfam" id="PF00800">
    <property type="entry name" value="PDT"/>
    <property type="match status" value="1"/>
</dbReference>
<dbReference type="GO" id="GO:0004665">
    <property type="term" value="F:prephenate dehydrogenase (NADP+) activity"/>
    <property type="evidence" value="ECO:0007669"/>
    <property type="project" value="InterPro"/>
</dbReference>
<evidence type="ECO:0000256" key="1">
    <source>
        <dbReference type="ARBA" id="ARBA00023002"/>
    </source>
</evidence>